<sequence>MPDFTRSFSLFHGKELGLFVRSVELGDYKLNVCVREQGVILRRDVACAPGVRGISPCTTVHLRTVCAIVTSRLRERDAPAPGLDVKQPRARAIEENAKGTVEEYQQYSWGYGYGYPPDEAEATSTEETSEEGTPATSKEAPSADGSSGGTRGTLAANNTSFMSGLTSGASKTFFSGSQSSTGPTEVTGSSGSPSENPDSSTTDGPYPPEMSETTSPAGNGIYPPQSSSKSALSNVFSGSSSSRSSSGPASISSSVELPEPSLTGLNSSATALPSQESTTDTSLSPFNNSTMSMSRPLGDGDHTNCASIAFQLNRDDHPTGINWYTTVVSTSELIISPWRPQHHDSLGAGIPDCERFSQPVQWHLGRSQQWRGGGRLILTHTIPYTSQFLHNTTKPGEFVGTVPPFEQYCVRHHRWDGSQHCRSECFDNFVALSQPHELDEVLSFECQPFGCDSEHQHQCDECKCSNIHGLVTIAVCRDAFPVPERDLHDVWSRSWPVTSPCATITITNGTVTQIITKTVMAPDESASRAGSWSSEVASLTVSKAPCNSTTRAGPWTSCTSRPLWANSTSSTSFTTVASSPGLASFDSSGSVPETIETSTLVPTFDLTTFTTSTMSSEDPDPPQGTPTTTETDEPLPSSPNYPWGGLGPLHRHQNVTSVGRGQESELEDEAAVASVVARGAWWSRWRTHLDRLQSRWRKT</sequence>
<dbReference type="EMBL" id="RSDZ01000076">
    <property type="protein sequence ID" value="RXG44727.1"/>
    <property type="molecule type" value="Genomic_DNA"/>
</dbReference>
<feature type="compositionally biased region" description="Polar residues" evidence="1">
    <location>
        <begin position="173"/>
        <end position="187"/>
    </location>
</feature>
<name>A0A444RUA1_VERDA</name>
<feature type="compositionally biased region" description="Low complexity" evidence="1">
    <location>
        <begin position="230"/>
        <end position="254"/>
    </location>
</feature>
<feature type="region of interest" description="Disordered" evidence="1">
    <location>
        <begin position="173"/>
        <end position="298"/>
    </location>
</feature>
<feature type="region of interest" description="Disordered" evidence="1">
    <location>
        <begin position="610"/>
        <end position="665"/>
    </location>
</feature>
<feature type="compositionally biased region" description="Low complexity" evidence="1">
    <location>
        <begin position="188"/>
        <end position="200"/>
    </location>
</feature>
<protein>
    <submittedName>
        <fullName evidence="2">Uncharacterized protein</fullName>
    </submittedName>
</protein>
<evidence type="ECO:0000313" key="3">
    <source>
        <dbReference type="Proteomes" id="UP000288725"/>
    </source>
</evidence>
<evidence type="ECO:0000256" key="1">
    <source>
        <dbReference type="SAM" id="MobiDB-lite"/>
    </source>
</evidence>
<dbReference type="AlphaFoldDB" id="A0A444RUA1"/>
<proteinExistence type="predicted"/>
<feature type="compositionally biased region" description="Low complexity" evidence="1">
    <location>
        <begin position="114"/>
        <end position="137"/>
    </location>
</feature>
<feature type="compositionally biased region" description="Polar residues" evidence="1">
    <location>
        <begin position="263"/>
        <end position="293"/>
    </location>
</feature>
<accession>A0A444RUA1</accession>
<dbReference type="Proteomes" id="UP000288725">
    <property type="component" value="Chromosome 3"/>
</dbReference>
<comment type="caution">
    <text evidence="2">The sequence shown here is derived from an EMBL/GenBank/DDBJ whole genome shotgun (WGS) entry which is preliminary data.</text>
</comment>
<gene>
    <name evidence="2" type="ORF">VDGE_02501</name>
</gene>
<evidence type="ECO:0000313" key="2">
    <source>
        <dbReference type="EMBL" id="RXG44727.1"/>
    </source>
</evidence>
<feature type="region of interest" description="Disordered" evidence="1">
    <location>
        <begin position="112"/>
        <end position="159"/>
    </location>
</feature>
<organism evidence="2 3">
    <name type="scientific">Verticillium dahliae</name>
    <name type="common">Verticillium wilt</name>
    <dbReference type="NCBI Taxonomy" id="27337"/>
    <lineage>
        <taxon>Eukaryota</taxon>
        <taxon>Fungi</taxon>
        <taxon>Dikarya</taxon>
        <taxon>Ascomycota</taxon>
        <taxon>Pezizomycotina</taxon>
        <taxon>Sordariomycetes</taxon>
        <taxon>Hypocreomycetidae</taxon>
        <taxon>Glomerellales</taxon>
        <taxon>Plectosphaerellaceae</taxon>
        <taxon>Verticillium</taxon>
    </lineage>
</organism>
<reference evidence="2 3" key="1">
    <citation type="submission" date="2018-12" db="EMBL/GenBank/DDBJ databases">
        <title>Genome of Verticillium dahliae isolate Getta Getta.</title>
        <authorList>
            <person name="Gardiner D.M."/>
        </authorList>
    </citation>
    <scope>NUCLEOTIDE SEQUENCE [LARGE SCALE GENOMIC DNA]</scope>
    <source>
        <strain evidence="2 3">Getta Getta</strain>
    </source>
</reference>